<dbReference type="Gene3D" id="1.10.10.10">
    <property type="entry name" value="Winged helix-like DNA-binding domain superfamily/Winged helix DNA-binding domain"/>
    <property type="match status" value="1"/>
</dbReference>
<protein>
    <submittedName>
        <fullName evidence="5">Probable transcriptional regulator</fullName>
    </submittedName>
</protein>
<keyword evidence="3" id="KW-0804">Transcription</keyword>
<dbReference type="PANTHER" id="PTHR33204:SF29">
    <property type="entry name" value="TRANSCRIPTIONAL REGULATOR"/>
    <property type="match status" value="1"/>
</dbReference>
<dbReference type="PROSITE" id="PS51118">
    <property type="entry name" value="HTH_HXLR"/>
    <property type="match status" value="1"/>
</dbReference>
<dbReference type="AlphaFoldDB" id="A0A6N4SSG7"/>
<dbReference type="InterPro" id="IPR002577">
    <property type="entry name" value="HTH_HxlR"/>
</dbReference>
<keyword evidence="2" id="KW-0238">DNA-binding</keyword>
<dbReference type="EMBL" id="CP000383">
    <property type="protein sequence ID" value="ABG59350.1"/>
    <property type="molecule type" value="Genomic_DNA"/>
</dbReference>
<evidence type="ECO:0000256" key="3">
    <source>
        <dbReference type="ARBA" id="ARBA00023163"/>
    </source>
</evidence>
<organism evidence="5 6">
    <name type="scientific">Cytophaga hutchinsonii (strain ATCC 33406 / DSM 1761 / CIP 103989 / NBRC 15051 / NCIMB 9469 / D465)</name>
    <dbReference type="NCBI Taxonomy" id="269798"/>
    <lineage>
        <taxon>Bacteria</taxon>
        <taxon>Pseudomonadati</taxon>
        <taxon>Bacteroidota</taxon>
        <taxon>Cytophagia</taxon>
        <taxon>Cytophagales</taxon>
        <taxon>Cytophagaceae</taxon>
        <taxon>Cytophaga</taxon>
    </lineage>
</organism>
<dbReference type="Pfam" id="PF01638">
    <property type="entry name" value="HxlR"/>
    <property type="match status" value="1"/>
</dbReference>
<gene>
    <name evidence="5" type="primary">ytfH</name>
    <name evidence="5" type="ordered locus">CHU_2087</name>
</gene>
<reference evidence="5 6" key="1">
    <citation type="journal article" date="2007" name="Appl. Environ. Microbiol.">
        <title>Genome sequence of the cellulolytic gliding bacterium Cytophaga hutchinsonii.</title>
        <authorList>
            <person name="Xie G."/>
            <person name="Bruce D.C."/>
            <person name="Challacombe J.F."/>
            <person name="Chertkov O."/>
            <person name="Detter J.C."/>
            <person name="Gilna P."/>
            <person name="Han C.S."/>
            <person name="Lucas S."/>
            <person name="Misra M."/>
            <person name="Myers G.L."/>
            <person name="Richardson P."/>
            <person name="Tapia R."/>
            <person name="Thayer N."/>
            <person name="Thompson L.S."/>
            <person name="Brettin T.S."/>
            <person name="Henrissat B."/>
            <person name="Wilson D.B."/>
            <person name="McBride M.J."/>
        </authorList>
    </citation>
    <scope>NUCLEOTIDE SEQUENCE [LARGE SCALE GENOMIC DNA]</scope>
    <source>
        <strain evidence="6">ATCC 33406 / DSM 1761 / CIP 103989 / NBRC 15051 / NCIMB 9469 / D465</strain>
    </source>
</reference>
<keyword evidence="1" id="KW-0805">Transcription regulation</keyword>
<feature type="domain" description="HTH hxlR-type" evidence="4">
    <location>
        <begin position="21"/>
        <end position="116"/>
    </location>
</feature>
<name>A0A6N4SSG7_CYTH3</name>
<evidence type="ECO:0000313" key="5">
    <source>
        <dbReference type="EMBL" id="ABG59350.1"/>
    </source>
</evidence>
<evidence type="ECO:0000256" key="1">
    <source>
        <dbReference type="ARBA" id="ARBA00023015"/>
    </source>
</evidence>
<dbReference type="InterPro" id="IPR036390">
    <property type="entry name" value="WH_DNA-bd_sf"/>
</dbReference>
<evidence type="ECO:0000259" key="4">
    <source>
        <dbReference type="PROSITE" id="PS51118"/>
    </source>
</evidence>
<sequence length="116" mass="12995">MTQVKESSTNQLNKQQAITACPVSFTLTKIGGRWKPIIIFNLLNGGKRYGELKRAIPAITEKMLIQHLKELEADHLVERIAKPVIPPHVEYKLTEAGTALAPVMNSMVEWAAKYNI</sequence>
<evidence type="ECO:0000313" key="6">
    <source>
        <dbReference type="Proteomes" id="UP000001822"/>
    </source>
</evidence>
<dbReference type="GO" id="GO:0003677">
    <property type="term" value="F:DNA binding"/>
    <property type="evidence" value="ECO:0007669"/>
    <property type="project" value="UniProtKB-KW"/>
</dbReference>
<keyword evidence="6" id="KW-1185">Reference proteome</keyword>
<dbReference type="OrthoDB" id="8231503at2"/>
<evidence type="ECO:0000256" key="2">
    <source>
        <dbReference type="ARBA" id="ARBA00023125"/>
    </source>
</evidence>
<dbReference type="KEGG" id="chu:CHU_2087"/>
<dbReference type="Proteomes" id="UP000001822">
    <property type="component" value="Chromosome"/>
</dbReference>
<proteinExistence type="predicted"/>
<dbReference type="PANTHER" id="PTHR33204">
    <property type="entry name" value="TRANSCRIPTIONAL REGULATOR, MARR FAMILY"/>
    <property type="match status" value="1"/>
</dbReference>
<accession>A0A6N4SSG7</accession>
<dbReference type="InterPro" id="IPR036388">
    <property type="entry name" value="WH-like_DNA-bd_sf"/>
</dbReference>
<dbReference type="SUPFAM" id="SSF46785">
    <property type="entry name" value="Winged helix' DNA-binding domain"/>
    <property type="match status" value="1"/>
</dbReference>